<dbReference type="PANTHER" id="PTHR43606">
    <property type="entry name" value="PHOSPHATASE, PUTATIVE (AFU_ORTHOLOGUE AFUA_6G08710)-RELATED"/>
    <property type="match status" value="1"/>
</dbReference>
<reference evidence="3" key="1">
    <citation type="submission" date="2019-06" db="EMBL/GenBank/DDBJ databases">
        <authorList>
            <person name="Murdoch R.W."/>
            <person name="Fathepure B."/>
        </authorList>
    </citation>
    <scope>NUCLEOTIDE SEQUENCE</scope>
</reference>
<dbReference type="InterPro" id="IPR052900">
    <property type="entry name" value="Phospholipid_Metab_Enz"/>
</dbReference>
<gene>
    <name evidence="3" type="primary">phoD_2</name>
    <name evidence="3" type="ORF">KBTEX_03269</name>
</gene>
<dbReference type="InterPro" id="IPR029052">
    <property type="entry name" value="Metallo-depent_PP-like"/>
</dbReference>
<dbReference type="AlphaFoldDB" id="A0A5B8REE9"/>
<dbReference type="PROSITE" id="PS51318">
    <property type="entry name" value="TAT"/>
    <property type="match status" value="1"/>
</dbReference>
<dbReference type="NCBIfam" id="TIGR01409">
    <property type="entry name" value="TAT_signal_seq"/>
    <property type="match status" value="1"/>
</dbReference>
<dbReference type="Pfam" id="PF09423">
    <property type="entry name" value="PhoD"/>
    <property type="match status" value="1"/>
</dbReference>
<dbReference type="CDD" id="cd07389">
    <property type="entry name" value="MPP_PhoD"/>
    <property type="match status" value="1"/>
</dbReference>
<dbReference type="Pfam" id="PF16655">
    <property type="entry name" value="PhoD_N"/>
    <property type="match status" value="1"/>
</dbReference>
<dbReference type="EMBL" id="MN079184">
    <property type="protein sequence ID" value="QEA06926.1"/>
    <property type="molecule type" value="Genomic_DNA"/>
</dbReference>
<dbReference type="Gene3D" id="3.60.21.70">
    <property type="entry name" value="PhoD-like phosphatase"/>
    <property type="match status" value="1"/>
</dbReference>
<dbReference type="InterPro" id="IPR018946">
    <property type="entry name" value="PhoD-like_MPP"/>
</dbReference>
<dbReference type="InterPro" id="IPR032093">
    <property type="entry name" value="PhoD_N"/>
</dbReference>
<protein>
    <submittedName>
        <fullName evidence="3">Alkaline phosphatase D</fullName>
        <ecNumber evidence="3">3.1.3.1</ecNumber>
    </submittedName>
</protein>
<evidence type="ECO:0000259" key="2">
    <source>
        <dbReference type="Pfam" id="PF16655"/>
    </source>
</evidence>
<feature type="domain" description="PhoD-like phosphatase metallophosphatase" evidence="1">
    <location>
        <begin position="160"/>
        <end position="511"/>
    </location>
</feature>
<keyword evidence="3" id="KW-0378">Hydrolase</keyword>
<dbReference type="GO" id="GO:0004035">
    <property type="term" value="F:alkaline phosphatase activity"/>
    <property type="evidence" value="ECO:0007669"/>
    <property type="project" value="UniProtKB-EC"/>
</dbReference>
<name>A0A5B8REE9_9ZZZZ</name>
<dbReference type="SUPFAM" id="SSF56300">
    <property type="entry name" value="Metallo-dependent phosphatases"/>
    <property type="match status" value="1"/>
</dbReference>
<dbReference type="PANTHER" id="PTHR43606:SF1">
    <property type="entry name" value="PHOD-LIKE PHOSPHATASE METALLOPHOSPHATASE DOMAIN-CONTAINING PROTEIN"/>
    <property type="match status" value="1"/>
</dbReference>
<evidence type="ECO:0000313" key="3">
    <source>
        <dbReference type="EMBL" id="QEA06926.1"/>
    </source>
</evidence>
<accession>A0A5B8REE9</accession>
<dbReference type="InterPro" id="IPR019546">
    <property type="entry name" value="TAT_signal_bac_arc"/>
</dbReference>
<dbReference type="EC" id="3.1.3.1" evidence="3"/>
<evidence type="ECO:0000259" key="1">
    <source>
        <dbReference type="Pfam" id="PF09423"/>
    </source>
</evidence>
<dbReference type="InterPro" id="IPR038607">
    <property type="entry name" value="PhoD-like_sf"/>
</dbReference>
<dbReference type="Gene3D" id="2.60.40.380">
    <property type="entry name" value="Purple acid phosphatase-like, N-terminal"/>
    <property type="match status" value="1"/>
</dbReference>
<proteinExistence type="predicted"/>
<sequence>MSSFNDQRISRRDFIRRALSTGGAVAGSVALPGMLMPRRAPAVVKASRPMLPYGVGSGDVVGDRAMIWSRSDRPARMMVEYATTKSFRDARRVVGPAALADTDFTARVDLSGLPAGEDVFYRVRFQDLADERTLSEPVIGHFRTASQVPRDVTFVWSGDCAGQGWGINEEWGGMRIFETMRRSSPDFFIHSGDSIYADGPIKPEVRLADGSIWKNVTTEAKSHVAETLADFRGAHAYNRLDHNVRAFGAEVPMLVQWDDHETHNNWYPQQRLGDERYTERSAALLSARARRAFLEYHPIRMPAGDPERIYRHIPYGPTLDVFMLDMRSYRGPNGANDQASEGAETAFLGDAQLAWIKRSLLASRATWKVIGADMPLGLVVRAGEDVYEAVANGDDGPARGRELEIAELLRFIKHNDIRNVVWLTADVHYTAAHHYHPDRARFKDFAPFWEFVSGPLNAGTYGPNELDDTFGPEVTFVKAPPEGKSNLPPSAGMQFFGEVHIAGDTGVMSVRLKDVAGDTLHTVTLEPA</sequence>
<organism evidence="3">
    <name type="scientific">uncultured organism</name>
    <dbReference type="NCBI Taxonomy" id="155900"/>
    <lineage>
        <taxon>unclassified sequences</taxon>
        <taxon>environmental samples</taxon>
    </lineage>
</organism>
<feature type="domain" description="Phospholipase D N-terminal" evidence="2">
    <location>
        <begin position="54"/>
        <end position="144"/>
    </location>
</feature>
<dbReference type="InterPro" id="IPR006311">
    <property type="entry name" value="TAT_signal"/>
</dbReference>